<dbReference type="InterPro" id="IPR037448">
    <property type="entry name" value="Zig-8"/>
</dbReference>
<dbReference type="InterPro" id="IPR013783">
    <property type="entry name" value="Ig-like_fold"/>
</dbReference>
<dbReference type="Proteomes" id="UP001381693">
    <property type="component" value="Unassembled WGS sequence"/>
</dbReference>
<accession>A0AAN9A542</accession>
<dbReference type="EMBL" id="JAXCGZ010011557">
    <property type="protein sequence ID" value="KAK7074514.1"/>
    <property type="molecule type" value="Genomic_DNA"/>
</dbReference>
<feature type="signal peptide" evidence="1">
    <location>
        <begin position="1"/>
        <end position="19"/>
    </location>
</feature>
<keyword evidence="4" id="KW-1185">Reference proteome</keyword>
<dbReference type="InterPro" id="IPR003599">
    <property type="entry name" value="Ig_sub"/>
</dbReference>
<reference evidence="3 4" key="1">
    <citation type="submission" date="2023-11" db="EMBL/GenBank/DDBJ databases">
        <title>Halocaridina rubra genome assembly.</title>
        <authorList>
            <person name="Smith C."/>
        </authorList>
    </citation>
    <scope>NUCLEOTIDE SEQUENCE [LARGE SCALE GENOMIC DNA]</scope>
    <source>
        <strain evidence="3">EP-1</strain>
        <tissue evidence="3">Whole</tissue>
    </source>
</reference>
<dbReference type="FunFam" id="2.60.40.10:FF:000129">
    <property type="entry name" value="CLUMA_CG018772, isoform A"/>
    <property type="match status" value="1"/>
</dbReference>
<dbReference type="Gene3D" id="2.60.40.10">
    <property type="entry name" value="Immunoglobulins"/>
    <property type="match status" value="2"/>
</dbReference>
<dbReference type="SUPFAM" id="SSF48726">
    <property type="entry name" value="Immunoglobulin"/>
    <property type="match status" value="2"/>
</dbReference>
<keyword evidence="1" id="KW-0732">Signal</keyword>
<feature type="chain" id="PRO_5042890513" description="Ig-like domain-containing protein" evidence="1">
    <location>
        <begin position="20"/>
        <end position="357"/>
    </location>
</feature>
<dbReference type="GO" id="GO:0032589">
    <property type="term" value="C:neuron projection membrane"/>
    <property type="evidence" value="ECO:0007669"/>
    <property type="project" value="TreeGrafter"/>
</dbReference>
<dbReference type="PROSITE" id="PS50835">
    <property type="entry name" value="IG_LIKE"/>
    <property type="match status" value="2"/>
</dbReference>
<evidence type="ECO:0000313" key="3">
    <source>
        <dbReference type="EMBL" id="KAK7074514.1"/>
    </source>
</evidence>
<feature type="domain" description="Ig-like" evidence="2">
    <location>
        <begin position="214"/>
        <end position="319"/>
    </location>
</feature>
<sequence>MDHLLWPLILLTTLLDVLGAYPEPRFWIRKTSMTYVGDVERGPYVPQHFRDRFGNIIMPSDAQMAFENENSSFTTVPPYVRGLGSAAMFTPPARFNNNILPTFSNTTTTNVTVLKGKTVYLHCHVLNLGTKTVSSFESETRTVSWVRHQDIHVLTVGRITFTNDDRFQAMNKPGSDIWMLRIKFPQLEDAGKYECQVSMKPPIARVINLNVIEPQAVIPPGPELYVDHGSPLNISCLVPDSPVPPENIFWYHKDMPKTHFLIMKFHPQMVSFDGSRQGVTINVEKGPITTSNLFIPDVTEKDSGIYVCSPQGMKEAAVRVRVLNGELPQAMQTGSTCKGCAGSFLVLIMSVIYHVLL</sequence>
<dbReference type="InterPro" id="IPR007110">
    <property type="entry name" value="Ig-like_dom"/>
</dbReference>
<gene>
    <name evidence="3" type="ORF">SK128_010652</name>
</gene>
<dbReference type="InterPro" id="IPR036179">
    <property type="entry name" value="Ig-like_dom_sf"/>
</dbReference>
<protein>
    <recommendedName>
        <fullName evidence="2">Ig-like domain-containing protein</fullName>
    </recommendedName>
</protein>
<dbReference type="PANTHER" id="PTHR23279">
    <property type="entry name" value="DEFECTIVE PROBOSCIS EXTENSION RESPONSE DPR -RELATED"/>
    <property type="match status" value="1"/>
</dbReference>
<dbReference type="SMART" id="SM00409">
    <property type="entry name" value="IG"/>
    <property type="match status" value="2"/>
</dbReference>
<comment type="caution">
    <text evidence="3">The sequence shown here is derived from an EMBL/GenBank/DDBJ whole genome shotgun (WGS) entry which is preliminary data.</text>
</comment>
<evidence type="ECO:0000256" key="1">
    <source>
        <dbReference type="SAM" id="SignalP"/>
    </source>
</evidence>
<dbReference type="Pfam" id="PF13927">
    <property type="entry name" value="Ig_3"/>
    <property type="match status" value="1"/>
</dbReference>
<dbReference type="AlphaFoldDB" id="A0AAN9A542"/>
<dbReference type="PANTHER" id="PTHR23279:SF46">
    <property type="entry name" value="DEFECTIVE PROBOSCIS EXTENSION RESPONSE 10, ISOFORM A-RELATED"/>
    <property type="match status" value="1"/>
</dbReference>
<feature type="domain" description="Ig-like" evidence="2">
    <location>
        <begin position="101"/>
        <end position="198"/>
    </location>
</feature>
<dbReference type="GO" id="GO:0050808">
    <property type="term" value="P:synapse organization"/>
    <property type="evidence" value="ECO:0007669"/>
    <property type="project" value="TreeGrafter"/>
</dbReference>
<organism evidence="3 4">
    <name type="scientific">Halocaridina rubra</name>
    <name type="common">Hawaiian red shrimp</name>
    <dbReference type="NCBI Taxonomy" id="373956"/>
    <lineage>
        <taxon>Eukaryota</taxon>
        <taxon>Metazoa</taxon>
        <taxon>Ecdysozoa</taxon>
        <taxon>Arthropoda</taxon>
        <taxon>Crustacea</taxon>
        <taxon>Multicrustacea</taxon>
        <taxon>Malacostraca</taxon>
        <taxon>Eumalacostraca</taxon>
        <taxon>Eucarida</taxon>
        <taxon>Decapoda</taxon>
        <taxon>Pleocyemata</taxon>
        <taxon>Caridea</taxon>
        <taxon>Atyoidea</taxon>
        <taxon>Atyidae</taxon>
        <taxon>Halocaridina</taxon>
    </lineage>
</organism>
<evidence type="ECO:0000313" key="4">
    <source>
        <dbReference type="Proteomes" id="UP001381693"/>
    </source>
</evidence>
<name>A0AAN9A542_HALRR</name>
<evidence type="ECO:0000259" key="2">
    <source>
        <dbReference type="PROSITE" id="PS50835"/>
    </source>
</evidence>
<proteinExistence type="predicted"/>